<accession>A0A084B624</accession>
<organism evidence="2 3">
    <name type="scientific">Stachybotrys chartarum (strain CBS 109288 / IBT 7711)</name>
    <name type="common">Toxic black mold</name>
    <name type="synonym">Stilbospora chartarum</name>
    <dbReference type="NCBI Taxonomy" id="1280523"/>
    <lineage>
        <taxon>Eukaryota</taxon>
        <taxon>Fungi</taxon>
        <taxon>Dikarya</taxon>
        <taxon>Ascomycota</taxon>
        <taxon>Pezizomycotina</taxon>
        <taxon>Sordariomycetes</taxon>
        <taxon>Hypocreomycetidae</taxon>
        <taxon>Hypocreales</taxon>
        <taxon>Stachybotryaceae</taxon>
        <taxon>Stachybotrys</taxon>
    </lineage>
</organism>
<feature type="domain" description="Fungal lipase-type" evidence="1">
    <location>
        <begin position="698"/>
        <end position="838"/>
    </location>
</feature>
<dbReference type="InterPro" id="IPR002921">
    <property type="entry name" value="Fungal_lipase-type"/>
</dbReference>
<proteinExistence type="predicted"/>
<gene>
    <name evidence="2" type="ORF">S7711_04667</name>
</gene>
<name>A0A084B624_STACB</name>
<dbReference type="InterPro" id="IPR029058">
    <property type="entry name" value="AB_hydrolase_fold"/>
</dbReference>
<dbReference type="Pfam" id="PF01764">
    <property type="entry name" value="Lipase_3"/>
    <property type="match status" value="1"/>
</dbReference>
<dbReference type="OrthoDB" id="2684236at2759"/>
<sequence length="958" mass="106840">MSHVVPFHLRNLHSASKAEAASLEWSQRHSNVSTLYPNRAVAADDEPKIPDPGLFATLINTAPGGADLPTPAECAVHLELLETFYKLRVDIIMHAYLDTAFGLEINKKTVYRRTYDIAKYQYVMKPTQLRDTTWPSRRRRKWLYFLGIAVNRFEIWVKKMDEFLKAQDRESVSGPSQECITLPNLPPLDVLMVWHAYLLNPYDYDKACRRQNLSYVAKLRFPWKDVHAAISSRDWKYTLPGPSALWARDHARLEPDLFNYLCEAGKTHSPVNPALAWYGHQQGTRTPSLNERPNVQGLSERDSAFLNAMPRTRAEADAGKPLVENVQRQAMFVDKMHAQLWIRSPAAEGTLRRAVDRYDKFLRLFKLYPGKMLVPTLDIDIAWHTHQCSATVYAESVRQCAGRFVNHDDRLGRSVLNGGMEDTKTLFLTRFGEEYEKCLCWDCETMASVLEETDDDKMEGREEASILAERVRKDVEYYRCVEIARQHGPDSALPYAFLIGHRRLQLEPTLTPKRNTTYHQEHTVHHPQPAVIHEMKRLLRMGSRHPEATASALGISATTPALGVASIDNSRGASAATADLSAALNTALGDIDLNSDPNEQIRDLIQRLDCEAATYSNSTVDESQCAEWACSKATAQTVLAACKCTLAAYNVAGPVPTADQVTFQLDKTGSPSADGTVKALVSMVVMPVEANEFLPALVISVRGTASKIDHLVNANAAPRSADRYLGLSVDAHSGFLNSAEALDNIVSERIQQHIHAYGSKAHVIFTGHSAGGAVASLLFLRRIFNLDAGVGIFAKLSCITFGAPPVVTQPVGLADFPPQQPVGLCLNIINEFDVVTRADAPYMLCLVNLLRSLYNQGPLLDDTSDHHFTGSSNSAGESEAAATADQPPSERIWLVPPMKHHHVGTRVVLLTRLDRGQIRLKAVEMPERVFSRLLFCRTAVHRRSLYYDRIEELASMFK</sequence>
<dbReference type="EMBL" id="KL647944">
    <property type="protein sequence ID" value="KEY73003.1"/>
    <property type="molecule type" value="Genomic_DNA"/>
</dbReference>
<dbReference type="SUPFAM" id="SSF53474">
    <property type="entry name" value="alpha/beta-Hydrolases"/>
    <property type="match status" value="1"/>
</dbReference>
<dbReference type="HOGENOM" id="CLU_308194_0_0_1"/>
<reference evidence="2 3" key="1">
    <citation type="journal article" date="2014" name="BMC Genomics">
        <title>Comparative genome sequencing reveals chemotype-specific gene clusters in the toxigenic black mold Stachybotrys.</title>
        <authorList>
            <person name="Semeiks J."/>
            <person name="Borek D."/>
            <person name="Otwinowski Z."/>
            <person name="Grishin N.V."/>
        </authorList>
    </citation>
    <scope>NUCLEOTIDE SEQUENCE [LARGE SCALE GENOMIC DNA]</scope>
    <source>
        <strain evidence="3">CBS 109288 / IBT 7711</strain>
    </source>
</reference>
<keyword evidence="3" id="KW-1185">Reference proteome</keyword>
<dbReference type="GO" id="GO:0006629">
    <property type="term" value="P:lipid metabolic process"/>
    <property type="evidence" value="ECO:0007669"/>
    <property type="project" value="InterPro"/>
</dbReference>
<dbReference type="InterPro" id="IPR009836">
    <property type="entry name" value="GRDP-like"/>
</dbReference>
<dbReference type="PANTHER" id="PTHR34365:SF7">
    <property type="entry name" value="GLYCINE-RICH DOMAIN-CONTAINING PROTEIN 1"/>
    <property type="match status" value="1"/>
</dbReference>
<dbReference type="AlphaFoldDB" id="A0A084B624"/>
<dbReference type="PANTHER" id="PTHR34365">
    <property type="entry name" value="ENOLASE (DUF1399)"/>
    <property type="match status" value="1"/>
</dbReference>
<dbReference type="Gene3D" id="3.40.50.1820">
    <property type="entry name" value="alpha/beta hydrolase"/>
    <property type="match status" value="1"/>
</dbReference>
<evidence type="ECO:0000313" key="3">
    <source>
        <dbReference type="Proteomes" id="UP000028045"/>
    </source>
</evidence>
<evidence type="ECO:0000259" key="1">
    <source>
        <dbReference type="Pfam" id="PF01764"/>
    </source>
</evidence>
<dbReference type="Pfam" id="PF07173">
    <property type="entry name" value="GRDP-like"/>
    <property type="match status" value="1"/>
</dbReference>
<protein>
    <recommendedName>
        <fullName evidence="1">Fungal lipase-type domain-containing protein</fullName>
    </recommendedName>
</protein>
<evidence type="ECO:0000313" key="2">
    <source>
        <dbReference type="EMBL" id="KEY73003.1"/>
    </source>
</evidence>
<dbReference type="CDD" id="cd00519">
    <property type="entry name" value="Lipase_3"/>
    <property type="match status" value="1"/>
</dbReference>
<dbReference type="Proteomes" id="UP000028045">
    <property type="component" value="Unassembled WGS sequence"/>
</dbReference>